<evidence type="ECO:0000256" key="2">
    <source>
        <dbReference type="ARBA" id="ARBA00022679"/>
    </source>
</evidence>
<feature type="binding site" evidence="12">
    <location>
        <position position="632"/>
    </location>
    <ligand>
        <name>ATP</name>
        <dbReference type="ChEBI" id="CHEBI:30616"/>
    </ligand>
</feature>
<keyword evidence="1" id="KW-0723">Serine/threonine-protein kinase</keyword>
<evidence type="ECO:0000256" key="6">
    <source>
        <dbReference type="ARBA" id="ARBA00022840"/>
    </source>
</evidence>
<dbReference type="GO" id="GO:0004708">
    <property type="term" value="F:MAP kinase kinase activity"/>
    <property type="evidence" value="ECO:0007669"/>
    <property type="project" value="UniProtKB-EC"/>
</dbReference>
<feature type="binding site" evidence="12">
    <location>
        <position position="959"/>
    </location>
    <ligand>
        <name>ATP</name>
        <dbReference type="ChEBI" id="CHEBI:30616"/>
    </ligand>
</feature>
<dbReference type="InterPro" id="IPR055414">
    <property type="entry name" value="LRR_R13L4/SHOC2-like"/>
</dbReference>
<sequence length="1220" mass="138272">MARSAIPTMRLPKCIIQLRKLCILKVSVRELLVSDIYILTELPSLRALSLRVQTAPEGKIIFSEGALPVLRYFRFECGVLCLEFRPGAMPNLQRLKLGFNTEQENYVNMLAGIEYVSNLQHIAARIGPNASVDEFDRRAVDSAFKKAITKHPRCPSFNVQWVASSKEEWHPSEKQQQSQEKGSSSGEYVTIKTGSAEDTDKNVLTGHRIFPQPSGKAHSSTQHKGSLAGQDWTIEKESVQDMTKESFTVLHQTSRTTNHMEPLDHNQLSLDDLEVIQLNIQESIRKQIAQELKISLSTQCQYVVACYQCFYANGIISAVFEYMYCGSLSDLLKTVITIPEPYLAAICKQARLMYLHHEKHIIHRDLKPSNILINHWGEVKICDFGVSGIINGLCAKRDSFTGTYNYMAPERISGQEHDYMSDIWSLGLVMLECATGHFYILPFKTVMNSLKLLLTDQHLLLHQTTFQRNSVHSSLHGCFFTFYAVFVIQTHPFLSLYSDMDIDLASYFKITGSPFDTFSSSKIKNGEFSRQNNKSEIKSQLTSKPTLQSSQGITDNFPSEQDFEHEMKGESSTQNKAGNKSQYPITIPKNPTLDSLKVITDNFSSKREIGRGAFGVVYKGVLENGEVIAVKKLERTSGIHARRFQNEANNLLELEHKNVVKLIGSCCQAERQVVEHDGKYVFTDVVEKLLCYEYLPNGSLDNYIYDELNGIDWPTRFKIILGICNGLHFLHKERNEAIIHMNLKPSNILLGDNMVPKIADFGLSRLFGQEQTRLITQNVVGWIGYIAPEYYYRGEISEKSDIFSLGILILEIVTGLKNDSTSQEVSSRILIDNVRRNWLKSSQITSRYPSLEEDDILQAKRCIESGLNCVETDPKKRPTIGEIIVKLTDKGTVIGDEAIIHEEMEKRQKFVSTLTRNPKLQFLEDITNNFSHEREIGRGSFGVVYKGVLPNGELVAVKKLLDSVTAVNQDKQFQSEAGILIDLNHMNIVKLIGYCYEIRKEVVENNRKFFFVETPKKLLCYEYLPTGSLDKYIYGESSELKWDMRFKIIEGICQGLKFLHELKRPIIHLDLKPGNVLLDDNMMPKIADFGLSRLLGEEQTRTRTLTVVGSIGYIAPEYRYSGEISTKSDIFSLGVLIIEIVTELKVDSSSQDVTSKGFIDNVRNNWAKMPQIASNYPLLEANCLQQVKRCIDIALACVDKNPKGRPSIGEIVDRLNWRKG</sequence>
<dbReference type="Gene3D" id="3.30.200.20">
    <property type="entry name" value="Phosphorylase Kinase, domain 1"/>
    <property type="match status" value="3"/>
</dbReference>
<dbReference type="SMART" id="SM00220">
    <property type="entry name" value="S_TKc"/>
    <property type="match status" value="3"/>
</dbReference>
<organism evidence="15">
    <name type="scientific">Oryza nivara</name>
    <name type="common">Indian wild rice</name>
    <name type="synonym">Oryza sativa f. spontanea</name>
    <dbReference type="NCBI Taxonomy" id="4536"/>
    <lineage>
        <taxon>Eukaryota</taxon>
        <taxon>Viridiplantae</taxon>
        <taxon>Streptophyta</taxon>
        <taxon>Embryophyta</taxon>
        <taxon>Tracheophyta</taxon>
        <taxon>Spermatophyta</taxon>
        <taxon>Magnoliopsida</taxon>
        <taxon>Liliopsida</taxon>
        <taxon>Poales</taxon>
        <taxon>Poaceae</taxon>
        <taxon>BOP clade</taxon>
        <taxon>Oryzoideae</taxon>
        <taxon>Oryzeae</taxon>
        <taxon>Oryzinae</taxon>
        <taxon>Oryza</taxon>
    </lineage>
</organism>
<proteinExistence type="inferred from homology"/>
<dbReference type="FunFam" id="3.30.200.20:FF:000465">
    <property type="entry name" value="Cysteine-rich receptor-like protein kinase 6"/>
    <property type="match status" value="2"/>
</dbReference>
<dbReference type="GO" id="GO:0005524">
    <property type="term" value="F:ATP binding"/>
    <property type="evidence" value="ECO:0007669"/>
    <property type="project" value="UniProtKB-UniRule"/>
</dbReference>
<dbReference type="InterPro" id="IPR017441">
    <property type="entry name" value="Protein_kinase_ATP_BS"/>
</dbReference>
<dbReference type="Proteomes" id="UP000006591">
    <property type="component" value="Chromosome 11"/>
</dbReference>
<dbReference type="Pfam" id="PF00069">
    <property type="entry name" value="Pkinase"/>
    <property type="match status" value="3"/>
</dbReference>
<dbReference type="AlphaFoldDB" id="A0A0E0IZU5"/>
<dbReference type="EnsemblPlants" id="ONIVA11G07250.2">
    <property type="protein sequence ID" value="ONIVA11G07250.2"/>
    <property type="gene ID" value="ONIVA11G07250"/>
</dbReference>
<keyword evidence="3" id="KW-0677">Repeat</keyword>
<evidence type="ECO:0000256" key="12">
    <source>
        <dbReference type="PROSITE-ProRule" id="PRU10141"/>
    </source>
</evidence>
<dbReference type="Pfam" id="PF23598">
    <property type="entry name" value="LRR_14"/>
    <property type="match status" value="1"/>
</dbReference>
<evidence type="ECO:0000256" key="1">
    <source>
        <dbReference type="ARBA" id="ARBA00022527"/>
    </source>
</evidence>
<keyword evidence="6 12" id="KW-0067">ATP-binding</keyword>
<dbReference type="FunFam" id="1.10.510.10:FF:000625">
    <property type="entry name" value="Cysteine-rich receptor-like protein kinase 6"/>
    <property type="match status" value="1"/>
</dbReference>
<keyword evidence="5" id="KW-0418">Kinase</keyword>
<evidence type="ECO:0000313" key="15">
    <source>
        <dbReference type="EnsemblPlants" id="ONIVA11G07250.2"/>
    </source>
</evidence>
<dbReference type="SUPFAM" id="SSF56112">
    <property type="entry name" value="Protein kinase-like (PK-like)"/>
    <property type="match status" value="3"/>
</dbReference>
<evidence type="ECO:0000256" key="13">
    <source>
        <dbReference type="SAM" id="MobiDB-lite"/>
    </source>
</evidence>
<evidence type="ECO:0000256" key="8">
    <source>
        <dbReference type="ARBA" id="ARBA00038999"/>
    </source>
</evidence>
<dbReference type="HOGENOM" id="CLU_007489_0_0_1"/>
<dbReference type="PANTHER" id="PTHR45707">
    <property type="entry name" value="C2 CALCIUM/LIPID-BINDING PLANT PHOSPHORIBOSYLTRANSFERASE FAMILY PROTEIN"/>
    <property type="match status" value="1"/>
</dbReference>
<dbReference type="STRING" id="4536.A0A0E0IZU5"/>
<feature type="domain" description="Protein kinase" evidence="14">
    <location>
        <begin position="603"/>
        <end position="904"/>
    </location>
</feature>
<keyword evidence="16" id="KW-1185">Reference proteome</keyword>
<dbReference type="PROSITE" id="PS50011">
    <property type="entry name" value="PROTEIN_KINASE_DOM"/>
    <property type="match status" value="3"/>
</dbReference>
<feature type="region of interest" description="Disordered" evidence="13">
    <location>
        <begin position="529"/>
        <end position="586"/>
    </location>
</feature>
<feature type="domain" description="Protein kinase" evidence="14">
    <location>
        <begin position="930"/>
        <end position="1218"/>
    </location>
</feature>
<feature type="region of interest" description="Disordered" evidence="13">
    <location>
        <begin position="165"/>
        <end position="229"/>
    </location>
</feature>
<comment type="catalytic activity">
    <reaction evidence="10">
        <text>L-threonyl-[protein] + ATP = O-phospho-L-threonyl-[protein] + ADP + H(+)</text>
        <dbReference type="Rhea" id="RHEA:46608"/>
        <dbReference type="Rhea" id="RHEA-COMP:11060"/>
        <dbReference type="Rhea" id="RHEA-COMP:11605"/>
        <dbReference type="ChEBI" id="CHEBI:15378"/>
        <dbReference type="ChEBI" id="CHEBI:30013"/>
        <dbReference type="ChEBI" id="CHEBI:30616"/>
        <dbReference type="ChEBI" id="CHEBI:61977"/>
        <dbReference type="ChEBI" id="CHEBI:456216"/>
        <dbReference type="EC" id="2.7.12.2"/>
    </reaction>
</comment>
<reference evidence="15" key="1">
    <citation type="submission" date="2015-04" db="UniProtKB">
        <authorList>
            <consortium name="EnsemblPlants"/>
        </authorList>
    </citation>
    <scope>IDENTIFICATION</scope>
    <source>
        <strain evidence="15">SL10</strain>
    </source>
</reference>
<dbReference type="GO" id="GO:0004674">
    <property type="term" value="F:protein serine/threonine kinase activity"/>
    <property type="evidence" value="ECO:0007669"/>
    <property type="project" value="UniProtKB-KW"/>
</dbReference>
<evidence type="ECO:0000259" key="14">
    <source>
        <dbReference type="PROSITE" id="PS50011"/>
    </source>
</evidence>
<feature type="compositionally biased region" description="Low complexity" evidence="13">
    <location>
        <begin position="174"/>
        <end position="187"/>
    </location>
</feature>
<feature type="compositionally biased region" description="Polar residues" evidence="13">
    <location>
        <begin position="570"/>
        <end position="584"/>
    </location>
</feature>
<dbReference type="eggNOG" id="KOG0581">
    <property type="taxonomic scope" value="Eukaryota"/>
</dbReference>
<comment type="catalytic activity">
    <reaction evidence="9">
        <text>L-seryl-[protein] + ATP = O-phospho-L-seryl-[protein] + ADP + H(+)</text>
        <dbReference type="Rhea" id="RHEA:17989"/>
        <dbReference type="Rhea" id="RHEA-COMP:9863"/>
        <dbReference type="Rhea" id="RHEA-COMP:11604"/>
        <dbReference type="ChEBI" id="CHEBI:15378"/>
        <dbReference type="ChEBI" id="CHEBI:29999"/>
        <dbReference type="ChEBI" id="CHEBI:30616"/>
        <dbReference type="ChEBI" id="CHEBI:83421"/>
        <dbReference type="ChEBI" id="CHEBI:456216"/>
        <dbReference type="EC" id="2.7.12.2"/>
    </reaction>
</comment>
<evidence type="ECO:0000256" key="3">
    <source>
        <dbReference type="ARBA" id="ARBA00022737"/>
    </source>
</evidence>
<comment type="catalytic activity">
    <reaction evidence="11">
        <text>L-tyrosyl-[protein] + ATP = O-phospho-L-tyrosyl-[protein] + ADP + H(+)</text>
        <dbReference type="Rhea" id="RHEA:10596"/>
        <dbReference type="Rhea" id="RHEA-COMP:10136"/>
        <dbReference type="Rhea" id="RHEA-COMP:20101"/>
        <dbReference type="ChEBI" id="CHEBI:15378"/>
        <dbReference type="ChEBI" id="CHEBI:30616"/>
        <dbReference type="ChEBI" id="CHEBI:46858"/>
        <dbReference type="ChEBI" id="CHEBI:61978"/>
        <dbReference type="ChEBI" id="CHEBI:456216"/>
        <dbReference type="EC" id="2.7.12.2"/>
    </reaction>
</comment>
<evidence type="ECO:0000313" key="16">
    <source>
        <dbReference type="Proteomes" id="UP000006591"/>
    </source>
</evidence>
<reference evidence="15" key="2">
    <citation type="submission" date="2018-04" db="EMBL/GenBank/DDBJ databases">
        <title>OnivRS2 (Oryza nivara Reference Sequence Version 2).</title>
        <authorList>
            <person name="Zhang J."/>
            <person name="Kudrna D."/>
            <person name="Lee S."/>
            <person name="Talag J."/>
            <person name="Rajasekar S."/>
            <person name="Welchert J."/>
            <person name="Hsing Y.-I."/>
            <person name="Wing R.A."/>
        </authorList>
    </citation>
    <scope>NUCLEOTIDE SEQUENCE [LARGE SCALE GENOMIC DNA]</scope>
    <source>
        <strain evidence="15">SL10</strain>
    </source>
</reference>
<dbReference type="FunFam" id="1.10.510.10:FF:000432">
    <property type="entry name" value="mitogen-activated protein kinase kinase 3"/>
    <property type="match status" value="1"/>
</dbReference>
<evidence type="ECO:0000256" key="10">
    <source>
        <dbReference type="ARBA" id="ARBA00049299"/>
    </source>
</evidence>
<keyword evidence="2" id="KW-0808">Transferase</keyword>
<feature type="domain" description="Protein kinase" evidence="14">
    <location>
        <begin position="236"/>
        <end position="547"/>
    </location>
</feature>
<dbReference type="EC" id="2.7.12.2" evidence="8"/>
<dbReference type="OMA" id="FEHEMKG"/>
<evidence type="ECO:0000256" key="7">
    <source>
        <dbReference type="ARBA" id="ARBA00038035"/>
    </source>
</evidence>
<evidence type="ECO:0000256" key="11">
    <source>
        <dbReference type="ARBA" id="ARBA00051693"/>
    </source>
</evidence>
<dbReference type="InterPro" id="IPR011009">
    <property type="entry name" value="Kinase-like_dom_sf"/>
</dbReference>
<accession>A0A0E0IZU5</accession>
<protein>
    <recommendedName>
        <fullName evidence="8">mitogen-activated protein kinase kinase</fullName>
        <ecNumber evidence="8">2.7.12.2</ecNumber>
    </recommendedName>
</protein>
<name>A0A0E0IZU5_ORYNI</name>
<dbReference type="InterPro" id="IPR008271">
    <property type="entry name" value="Ser/Thr_kinase_AS"/>
</dbReference>
<dbReference type="Gene3D" id="1.10.510.10">
    <property type="entry name" value="Transferase(Phosphotransferase) domain 1"/>
    <property type="match status" value="3"/>
</dbReference>
<dbReference type="InterPro" id="IPR000719">
    <property type="entry name" value="Prot_kinase_dom"/>
</dbReference>
<keyword evidence="4 12" id="KW-0547">Nucleotide-binding</keyword>
<dbReference type="PANTHER" id="PTHR45707:SF59">
    <property type="entry name" value="PROTEIN KINASE DOMAIN-CONTAINING PROTEIN"/>
    <property type="match status" value="1"/>
</dbReference>
<feature type="compositionally biased region" description="Polar residues" evidence="13">
    <location>
        <begin position="529"/>
        <end position="559"/>
    </location>
</feature>
<dbReference type="Gramene" id="ONIVA11G07250.2">
    <property type="protein sequence ID" value="ONIVA11G07250.2"/>
    <property type="gene ID" value="ONIVA11G07250"/>
</dbReference>
<evidence type="ECO:0000256" key="4">
    <source>
        <dbReference type="ARBA" id="ARBA00022741"/>
    </source>
</evidence>
<evidence type="ECO:0000256" key="9">
    <source>
        <dbReference type="ARBA" id="ARBA00049014"/>
    </source>
</evidence>
<evidence type="ECO:0000256" key="5">
    <source>
        <dbReference type="ARBA" id="ARBA00022777"/>
    </source>
</evidence>
<dbReference type="PROSITE" id="PS00107">
    <property type="entry name" value="PROTEIN_KINASE_ATP"/>
    <property type="match status" value="2"/>
</dbReference>
<dbReference type="FunFam" id="1.10.510.10:FF:000870">
    <property type="entry name" value="OSJNBa0016N04.16-like protein"/>
    <property type="match status" value="1"/>
</dbReference>
<comment type="similarity">
    <text evidence="7">Belongs to the protein kinase superfamily. STE Ser/Thr protein kinase family. MAP kinase kinase subfamily.</text>
</comment>
<dbReference type="PROSITE" id="PS00108">
    <property type="entry name" value="PROTEIN_KINASE_ST"/>
    <property type="match status" value="2"/>
</dbReference>